<evidence type="ECO:0000313" key="2">
    <source>
        <dbReference type="Proteomes" id="UP000254802"/>
    </source>
</evidence>
<name>A0A378MW97_MANHA</name>
<dbReference type="Proteomes" id="UP000254802">
    <property type="component" value="Unassembled WGS sequence"/>
</dbReference>
<organism evidence="1 2">
    <name type="scientific">Mannheimia haemolytica</name>
    <name type="common">Pasteurella haemolytica</name>
    <dbReference type="NCBI Taxonomy" id="75985"/>
    <lineage>
        <taxon>Bacteria</taxon>
        <taxon>Pseudomonadati</taxon>
        <taxon>Pseudomonadota</taxon>
        <taxon>Gammaproteobacteria</taxon>
        <taxon>Pasteurellales</taxon>
        <taxon>Pasteurellaceae</taxon>
        <taxon>Mannheimia</taxon>
    </lineage>
</organism>
<gene>
    <name evidence="1" type="primary">mlaD_2</name>
    <name evidence="1" type="ORF">NCTC10638_01686</name>
</gene>
<sequence>MMKEGDTFVDTNSAMVLEDLIGQFLYGDKSQIKLKMKKQVILLNKSRVIKYNKTSNLEFLESINNVKKH</sequence>
<reference evidence="1 2" key="1">
    <citation type="submission" date="2018-06" db="EMBL/GenBank/DDBJ databases">
        <authorList>
            <consortium name="Pathogen Informatics"/>
            <person name="Doyle S."/>
        </authorList>
    </citation>
    <scope>NUCLEOTIDE SEQUENCE [LARGE SCALE GENOMIC DNA]</scope>
    <source>
        <strain evidence="1 2">NCTC10638</strain>
    </source>
</reference>
<proteinExistence type="predicted"/>
<dbReference type="AlphaFoldDB" id="A0A378MW97"/>
<protein>
    <submittedName>
        <fullName evidence="1">Probable phospholipid ABC transporter-binding protein mlaD</fullName>
    </submittedName>
</protein>
<accession>A0A378MW97</accession>
<dbReference type="EMBL" id="UGPN01000002">
    <property type="protein sequence ID" value="STY60481.1"/>
    <property type="molecule type" value="Genomic_DNA"/>
</dbReference>
<evidence type="ECO:0000313" key="1">
    <source>
        <dbReference type="EMBL" id="STY60481.1"/>
    </source>
</evidence>